<dbReference type="RefSeq" id="WP_284295975.1">
    <property type="nucleotide sequence ID" value="NZ_BSSV01000001.1"/>
</dbReference>
<organism evidence="2 3">
    <name type="scientific">Thalassotalea loyana</name>
    <dbReference type="NCBI Taxonomy" id="280483"/>
    <lineage>
        <taxon>Bacteria</taxon>
        <taxon>Pseudomonadati</taxon>
        <taxon>Pseudomonadota</taxon>
        <taxon>Gammaproteobacteria</taxon>
        <taxon>Alteromonadales</taxon>
        <taxon>Colwelliaceae</taxon>
        <taxon>Thalassotalea</taxon>
    </lineage>
</organism>
<feature type="signal peptide" evidence="1">
    <location>
        <begin position="1"/>
        <end position="19"/>
    </location>
</feature>
<gene>
    <name evidence="2" type="ORF">tloyanaT_06590</name>
</gene>
<dbReference type="PIRSF" id="PIRSF004649">
    <property type="entry name" value="MlaC"/>
    <property type="match status" value="1"/>
</dbReference>
<keyword evidence="3" id="KW-1185">Reference proteome</keyword>
<name>A0ABQ6HCB7_9GAMM</name>
<dbReference type="Pfam" id="PF05494">
    <property type="entry name" value="MlaC"/>
    <property type="match status" value="1"/>
</dbReference>
<accession>A0ABQ6HCB7</accession>
<dbReference type="Proteomes" id="UP001157134">
    <property type="component" value="Unassembled WGS sequence"/>
</dbReference>
<dbReference type="EMBL" id="BSSV01000001">
    <property type="protein sequence ID" value="GLX84407.1"/>
    <property type="molecule type" value="Genomic_DNA"/>
</dbReference>
<evidence type="ECO:0000313" key="3">
    <source>
        <dbReference type="Proteomes" id="UP001157134"/>
    </source>
</evidence>
<dbReference type="InterPro" id="IPR042245">
    <property type="entry name" value="Tgt2/MlaC_sf"/>
</dbReference>
<dbReference type="InterPro" id="IPR008869">
    <property type="entry name" value="MlaC/ttg2D"/>
</dbReference>
<protein>
    <submittedName>
        <fullName evidence="2">Organic solvent ABC transporter substrate-binding protein</fullName>
    </submittedName>
</protein>
<feature type="chain" id="PRO_5046772941" evidence="1">
    <location>
        <begin position="20"/>
        <end position="218"/>
    </location>
</feature>
<evidence type="ECO:0000313" key="2">
    <source>
        <dbReference type="EMBL" id="GLX84407.1"/>
    </source>
</evidence>
<proteinExistence type="predicted"/>
<dbReference type="PANTHER" id="PTHR36573">
    <property type="entry name" value="INTERMEMBRANE PHOSPHOLIPID TRANSPORT SYSTEM BINDING PROTEIN MLAC"/>
    <property type="match status" value="1"/>
</dbReference>
<comment type="caution">
    <text evidence="2">The sequence shown here is derived from an EMBL/GenBank/DDBJ whole genome shotgun (WGS) entry which is preliminary data.</text>
</comment>
<reference evidence="2 3" key="1">
    <citation type="submission" date="2023-03" db="EMBL/GenBank/DDBJ databases">
        <title>Thalassotalea loyana LMG 22536T draft genome sequence.</title>
        <authorList>
            <person name="Sawabe T."/>
        </authorList>
    </citation>
    <scope>NUCLEOTIDE SEQUENCE [LARGE SCALE GENOMIC DNA]</scope>
    <source>
        <strain evidence="2 3">LMG 22536</strain>
    </source>
</reference>
<sequence length="218" mass="24786">MKKLTTLLLGALFSFQVFATEVSKEDPYTMIEEVANITFTRVANSQSEIRANPNMLKDVVREELIPYVDYRYAALKVLGTNLKTINKKDLNAFIPVFKEYLITSYGQVFTLYNNQEVRFEPPKPTGNKKIVAVQTLVLEQGREPISIAFKVRKNRKTNEWRAFDMIAEGVSLLDSKQAELSSLIRQKGLPYVTQILSEKSEQDISFSNPVEIPGQNAN</sequence>
<dbReference type="Gene3D" id="3.10.450.710">
    <property type="entry name" value="Tgt2/MlaC"/>
    <property type="match status" value="1"/>
</dbReference>
<keyword evidence="1" id="KW-0732">Signal</keyword>
<dbReference type="PANTHER" id="PTHR36573:SF1">
    <property type="entry name" value="INTERMEMBRANE PHOSPHOLIPID TRANSPORT SYSTEM BINDING PROTEIN MLAC"/>
    <property type="match status" value="1"/>
</dbReference>
<evidence type="ECO:0000256" key="1">
    <source>
        <dbReference type="SAM" id="SignalP"/>
    </source>
</evidence>